<keyword evidence="5" id="KW-0810">Translation regulation</keyword>
<evidence type="ECO:0000313" key="8">
    <source>
        <dbReference type="EMBL" id="OBA25592.1"/>
    </source>
</evidence>
<keyword evidence="3" id="KW-0963">Cytoplasm</keyword>
<name>A0A1B7TA24_9ASCO</name>
<gene>
    <name evidence="8" type="ORF">HANVADRAFT_53817</name>
</gene>
<dbReference type="EMBL" id="LXPE01000067">
    <property type="protein sequence ID" value="OBA25592.1"/>
    <property type="molecule type" value="Genomic_DNA"/>
</dbReference>
<keyword evidence="9" id="KW-1185">Reference proteome</keyword>
<dbReference type="InterPro" id="IPR006575">
    <property type="entry name" value="RWD_dom"/>
</dbReference>
<dbReference type="InterPro" id="IPR036956">
    <property type="entry name" value="Impact_N_sf"/>
</dbReference>
<dbReference type="Gene3D" id="3.10.110.10">
    <property type="entry name" value="Ubiquitin Conjugating Enzyme"/>
    <property type="match status" value="1"/>
</dbReference>
<feature type="domain" description="RWD" evidence="7">
    <location>
        <begin position="12"/>
        <end position="115"/>
    </location>
</feature>
<dbReference type="GO" id="GO:0006446">
    <property type="term" value="P:regulation of translational initiation"/>
    <property type="evidence" value="ECO:0007669"/>
    <property type="project" value="TreeGrafter"/>
</dbReference>
<dbReference type="InterPro" id="IPR016135">
    <property type="entry name" value="UBQ-conjugating_enzyme/RWD"/>
</dbReference>
<dbReference type="Pfam" id="PF05773">
    <property type="entry name" value="RWD"/>
    <property type="match status" value="1"/>
</dbReference>
<evidence type="ECO:0000256" key="2">
    <source>
        <dbReference type="ARBA" id="ARBA00007665"/>
    </source>
</evidence>
<dbReference type="InterPro" id="IPR023582">
    <property type="entry name" value="Impact"/>
</dbReference>
<dbReference type="GO" id="GO:0140469">
    <property type="term" value="P:GCN2-mediated signaling"/>
    <property type="evidence" value="ECO:0007669"/>
    <property type="project" value="TreeGrafter"/>
</dbReference>
<reference evidence="9" key="1">
    <citation type="journal article" date="2016" name="Proc. Natl. Acad. Sci. U.S.A.">
        <title>Comparative genomics of biotechnologically important yeasts.</title>
        <authorList>
            <person name="Riley R."/>
            <person name="Haridas S."/>
            <person name="Wolfe K.H."/>
            <person name="Lopes M.R."/>
            <person name="Hittinger C.T."/>
            <person name="Goeker M."/>
            <person name="Salamov A.A."/>
            <person name="Wisecaver J.H."/>
            <person name="Long T.M."/>
            <person name="Calvey C.H."/>
            <person name="Aerts A.L."/>
            <person name="Barry K.W."/>
            <person name="Choi C."/>
            <person name="Clum A."/>
            <person name="Coughlan A.Y."/>
            <person name="Deshpande S."/>
            <person name="Douglass A.P."/>
            <person name="Hanson S.J."/>
            <person name="Klenk H.-P."/>
            <person name="LaButti K.M."/>
            <person name="Lapidus A."/>
            <person name="Lindquist E.A."/>
            <person name="Lipzen A.M."/>
            <person name="Meier-Kolthoff J.P."/>
            <person name="Ohm R.A."/>
            <person name="Otillar R.P."/>
            <person name="Pangilinan J.L."/>
            <person name="Peng Y."/>
            <person name="Rokas A."/>
            <person name="Rosa C.A."/>
            <person name="Scheuner C."/>
            <person name="Sibirny A.A."/>
            <person name="Slot J.C."/>
            <person name="Stielow J.B."/>
            <person name="Sun H."/>
            <person name="Kurtzman C.P."/>
            <person name="Blackwell M."/>
            <person name="Grigoriev I.V."/>
            <person name="Jeffries T.W."/>
        </authorList>
    </citation>
    <scope>NUCLEOTIDE SEQUENCE [LARGE SCALE GENOMIC DNA]</scope>
    <source>
        <strain evidence="9">NRRL Y-1626</strain>
    </source>
</reference>
<dbReference type="SUPFAM" id="SSF54211">
    <property type="entry name" value="Ribosomal protein S5 domain 2-like"/>
    <property type="match status" value="1"/>
</dbReference>
<dbReference type="PROSITE" id="PS50908">
    <property type="entry name" value="RWD"/>
    <property type="match status" value="1"/>
</dbReference>
<dbReference type="PANTHER" id="PTHR16301:SF25">
    <property type="entry name" value="PROTEIN IMPACT"/>
    <property type="match status" value="1"/>
</dbReference>
<dbReference type="Proteomes" id="UP000092321">
    <property type="component" value="Unassembled WGS sequence"/>
</dbReference>
<keyword evidence="4" id="KW-0678">Repressor</keyword>
<dbReference type="Pfam" id="PF01205">
    <property type="entry name" value="Impact_N"/>
    <property type="match status" value="1"/>
</dbReference>
<comment type="caution">
    <text evidence="8">The sequence shown here is derived from an EMBL/GenBank/DDBJ whole genome shotgun (WGS) entry which is preliminary data.</text>
</comment>
<evidence type="ECO:0000256" key="4">
    <source>
        <dbReference type="ARBA" id="ARBA00022491"/>
    </source>
</evidence>
<evidence type="ECO:0000256" key="1">
    <source>
        <dbReference type="ARBA" id="ARBA00004496"/>
    </source>
</evidence>
<keyword evidence="6" id="KW-0346">Stress response</keyword>
<evidence type="ECO:0000256" key="5">
    <source>
        <dbReference type="ARBA" id="ARBA00022845"/>
    </source>
</evidence>
<evidence type="ECO:0000256" key="6">
    <source>
        <dbReference type="ARBA" id="ARBA00023016"/>
    </source>
</evidence>
<accession>A0A1B7TA24</accession>
<dbReference type="GO" id="GO:0005737">
    <property type="term" value="C:cytoplasm"/>
    <property type="evidence" value="ECO:0007669"/>
    <property type="project" value="UniProtKB-SubCell"/>
</dbReference>
<dbReference type="SUPFAM" id="SSF54495">
    <property type="entry name" value="UBC-like"/>
    <property type="match status" value="1"/>
</dbReference>
<dbReference type="OrthoDB" id="69641at2759"/>
<comment type="similarity">
    <text evidence="2">Belongs to the IMPACT family.</text>
</comment>
<organism evidence="8 9">
    <name type="scientific">Hanseniaspora valbyensis NRRL Y-1626</name>
    <dbReference type="NCBI Taxonomy" id="766949"/>
    <lineage>
        <taxon>Eukaryota</taxon>
        <taxon>Fungi</taxon>
        <taxon>Dikarya</taxon>
        <taxon>Ascomycota</taxon>
        <taxon>Saccharomycotina</taxon>
        <taxon>Saccharomycetes</taxon>
        <taxon>Saccharomycodales</taxon>
        <taxon>Saccharomycodaceae</taxon>
        <taxon>Hanseniaspora</taxon>
    </lineage>
</organism>
<comment type="subcellular location">
    <subcellularLocation>
        <location evidence="1">Cytoplasm</location>
    </subcellularLocation>
</comment>
<dbReference type="AlphaFoldDB" id="A0A1B7TA24"/>
<dbReference type="InterPro" id="IPR020568">
    <property type="entry name" value="Ribosomal_Su5_D2-typ_SF"/>
</dbReference>
<sequence>MSDNNLSEEASQELEVLLSIYPDGITLLPNGRLVYRLPYNTDWSVHISLSSKYPEFESPNILMVDNSGPESKLQNKFKLNFFLDKCSILMNESYVEGMECLYDYTFNLNENWDSYLQEWEDSESNENDVISNMDDEITAIEEKLQKINLKIQNDEPLKGWIQSEPIDDRGSIFVAYAYSTDNEEEALMRLNHLKTDNRISRSRHVMYAYRFNSENKGRIVSDCDDDGETAAGSRMLHLLTLMDAQNVIVACARWFTGTHIGPDRFKHINSATRDVIIKGNFSKKEATAKANESTKKKKK</sequence>
<evidence type="ECO:0000313" key="9">
    <source>
        <dbReference type="Proteomes" id="UP000092321"/>
    </source>
</evidence>
<dbReference type="InterPro" id="IPR001498">
    <property type="entry name" value="Impact_N"/>
</dbReference>
<evidence type="ECO:0000259" key="7">
    <source>
        <dbReference type="PROSITE" id="PS50908"/>
    </source>
</evidence>
<proteinExistence type="inferred from homology"/>
<dbReference type="PANTHER" id="PTHR16301">
    <property type="entry name" value="IMPACT-RELATED"/>
    <property type="match status" value="1"/>
</dbReference>
<evidence type="ECO:0000256" key="3">
    <source>
        <dbReference type="ARBA" id="ARBA00022490"/>
    </source>
</evidence>
<protein>
    <submittedName>
        <fullName evidence="8">UPF0029-domain-containing protein</fullName>
    </submittedName>
</protein>
<dbReference type="Gene3D" id="3.30.230.30">
    <property type="entry name" value="Impact, N-terminal domain"/>
    <property type="match status" value="1"/>
</dbReference>